<comment type="caution">
    <text evidence="1">The sequence shown here is derived from an EMBL/GenBank/DDBJ whole genome shotgun (WGS) entry which is preliminary data.</text>
</comment>
<protein>
    <submittedName>
        <fullName evidence="1">Uncharacterized protein</fullName>
    </submittedName>
</protein>
<evidence type="ECO:0000313" key="1">
    <source>
        <dbReference type="EMBL" id="KGQ59722.1"/>
    </source>
</evidence>
<name>A0A0A2ZWD2_9PAST</name>
<sequence>MEEHKHMTQNEIIDAFKDNAILIGEDRHFYRVTAITRTTYDCTSVDGTRIVHDGSFKMLRRLDNLDGPITADIDYTYPSDRFAPVIYLGNLVYVPIPPTERSDVLCIATDADGDIYTYDQPPEADTYVNGFDTRVETNIHPIGSIRLGDYTFNWQETLRQYKVINFANARRLLQPSPAHKYFTMDENGEIHAFIEEPVFDRIRGYWNPRFLEGNQRLATVMVDAVDPETLIINHKKYIYYVTD</sequence>
<accession>A0A0A2ZWD2</accession>
<organism evidence="1 2">
    <name type="scientific">Gallibacterium anatis 4895</name>
    <dbReference type="NCBI Taxonomy" id="1396510"/>
    <lineage>
        <taxon>Bacteria</taxon>
        <taxon>Pseudomonadati</taxon>
        <taxon>Pseudomonadota</taxon>
        <taxon>Gammaproteobacteria</taxon>
        <taxon>Pasteurellales</taxon>
        <taxon>Pasteurellaceae</taxon>
        <taxon>Gallibacterium</taxon>
    </lineage>
</organism>
<dbReference type="AlphaFoldDB" id="A0A0A2ZWD2"/>
<dbReference type="Proteomes" id="UP000030554">
    <property type="component" value="Unassembled WGS sequence"/>
</dbReference>
<evidence type="ECO:0000313" key="2">
    <source>
        <dbReference type="Proteomes" id="UP000030554"/>
    </source>
</evidence>
<gene>
    <name evidence="1" type="ORF">IO48_10875</name>
</gene>
<reference evidence="1 2" key="1">
    <citation type="submission" date="2014-07" db="EMBL/GenBank/DDBJ databases">
        <title>Chaperone-usher fimbriae in a diverse selection of Gallibacterium genomes.</title>
        <authorList>
            <person name="Kudirkiene E."/>
            <person name="Bager R.J."/>
            <person name="Johnson T.J."/>
            <person name="Bojesen A.M."/>
        </authorList>
    </citation>
    <scope>NUCLEOTIDE SEQUENCE [LARGE SCALE GENOMIC DNA]</scope>
    <source>
        <strain evidence="1 2">4895</strain>
    </source>
</reference>
<dbReference type="RefSeq" id="WP_039164494.1">
    <property type="nucleotide sequence ID" value="NZ_JPJQ01000054.1"/>
</dbReference>
<proteinExistence type="predicted"/>
<dbReference type="EMBL" id="JPJQ01000054">
    <property type="protein sequence ID" value="KGQ59722.1"/>
    <property type="molecule type" value="Genomic_DNA"/>
</dbReference>